<dbReference type="InterPro" id="IPR002737">
    <property type="entry name" value="MEMO1_fam"/>
</dbReference>
<dbReference type="PANTHER" id="PTHR11060">
    <property type="entry name" value="PROTEIN MEMO1"/>
    <property type="match status" value="1"/>
</dbReference>
<dbReference type="AlphaFoldDB" id="A0AAW0YMY4"/>
<evidence type="ECO:0000256" key="1">
    <source>
        <dbReference type="ARBA" id="ARBA00006315"/>
    </source>
</evidence>
<comment type="similarity">
    <text evidence="1">Belongs to the MEMO1 family.</text>
</comment>
<sequence>MANKIREATHAGSWYTSSGTKLASELSQNLSKVTPLPELDYHPPVSDAKAIIAPHAGYSYSGPAAAWSYAAVPTEKTKRIFLLGPSHHAYLLGVALSRFESYETPVGDIPLDLSVIADLRKTGVFSDMKASVDEEEHSLEMHLPYIRHIFKGRDDLKLVPILVGHPDKTTTKKLSQVLGKYWDDEETFFVISSDFCHWGARFSCTPYYPNAPHPPNPVPPVPYHINPASFTPPDLVKRFSAADANPQVPIWKSIEYMDHEGMELLRRPGEAGAVEKWEAYLDETKNTICGRNPITVLLNLVQHVYKDKAQKPQFTFVRYEQSSKCLNGRDSSVSYVSGVLRIPK</sequence>
<name>A0AAW0YMY4_9TREE</name>
<protein>
    <submittedName>
        <fullName evidence="2">AmmeMemoRadiSam system protein B</fullName>
    </submittedName>
</protein>
<dbReference type="RefSeq" id="XP_066801357.1">
    <property type="nucleotide sequence ID" value="XM_066947898.1"/>
</dbReference>
<accession>A0AAW0YMY4</accession>
<dbReference type="PANTHER" id="PTHR11060:SF0">
    <property type="entry name" value="PROTEIN MEMO1"/>
    <property type="match status" value="1"/>
</dbReference>
<dbReference type="NCBIfam" id="TIGR04336">
    <property type="entry name" value="AmmeMemoSam_B"/>
    <property type="match status" value="1"/>
</dbReference>
<evidence type="ECO:0000313" key="2">
    <source>
        <dbReference type="EMBL" id="KAK8849469.1"/>
    </source>
</evidence>
<evidence type="ECO:0000313" key="3">
    <source>
        <dbReference type="Proteomes" id="UP001388673"/>
    </source>
</evidence>
<dbReference type="CDD" id="cd07361">
    <property type="entry name" value="MEMO_like"/>
    <property type="match status" value="1"/>
</dbReference>
<keyword evidence="3" id="KW-1185">Reference proteome</keyword>
<dbReference type="KEGG" id="kne:92182060"/>
<dbReference type="Proteomes" id="UP001388673">
    <property type="component" value="Unassembled WGS sequence"/>
</dbReference>
<gene>
    <name evidence="2" type="ORF">IAR55_004802</name>
</gene>
<reference evidence="2 3" key="1">
    <citation type="journal article" date="2024" name="bioRxiv">
        <title>Comparative genomics of Cryptococcus and Kwoniella reveals pathogenesis evolution and contrasting karyotype dynamics via intercentromeric recombination or chromosome fusion.</title>
        <authorList>
            <person name="Coelho M.A."/>
            <person name="David-Palma M."/>
            <person name="Shea T."/>
            <person name="Bowers K."/>
            <person name="McGinley-Smith S."/>
            <person name="Mohammad A.W."/>
            <person name="Gnirke A."/>
            <person name="Yurkov A.M."/>
            <person name="Nowrousian M."/>
            <person name="Sun S."/>
            <person name="Cuomo C.A."/>
            <person name="Heitman J."/>
        </authorList>
    </citation>
    <scope>NUCLEOTIDE SEQUENCE [LARGE SCALE GENOMIC DNA]</scope>
    <source>
        <strain evidence="2 3">CBS 13917</strain>
    </source>
</reference>
<dbReference type="HAMAP" id="MF_00055">
    <property type="entry name" value="MEMO1"/>
    <property type="match status" value="1"/>
</dbReference>
<dbReference type="GeneID" id="92182060"/>
<proteinExistence type="inferred from homology"/>
<dbReference type="Gene3D" id="3.40.830.10">
    <property type="entry name" value="LigB-like"/>
    <property type="match status" value="1"/>
</dbReference>
<dbReference type="Pfam" id="PF01875">
    <property type="entry name" value="Memo"/>
    <property type="match status" value="1"/>
</dbReference>
<organism evidence="2 3">
    <name type="scientific">Kwoniella newhampshirensis</name>
    <dbReference type="NCBI Taxonomy" id="1651941"/>
    <lineage>
        <taxon>Eukaryota</taxon>
        <taxon>Fungi</taxon>
        <taxon>Dikarya</taxon>
        <taxon>Basidiomycota</taxon>
        <taxon>Agaricomycotina</taxon>
        <taxon>Tremellomycetes</taxon>
        <taxon>Tremellales</taxon>
        <taxon>Cryptococcaceae</taxon>
        <taxon>Kwoniella</taxon>
    </lineage>
</organism>
<dbReference type="EMBL" id="JBCAWK010000009">
    <property type="protein sequence ID" value="KAK8849469.1"/>
    <property type="molecule type" value="Genomic_DNA"/>
</dbReference>
<comment type="caution">
    <text evidence="2">The sequence shown here is derived from an EMBL/GenBank/DDBJ whole genome shotgun (WGS) entry which is preliminary data.</text>
</comment>